<evidence type="ECO:0000256" key="1">
    <source>
        <dbReference type="ARBA" id="ARBA00004651"/>
    </source>
</evidence>
<evidence type="ECO:0000259" key="6">
    <source>
        <dbReference type="PROSITE" id="PS50929"/>
    </source>
</evidence>
<dbReference type="PANTHER" id="PTHR43394">
    <property type="entry name" value="ATP-DEPENDENT PERMEASE MDL1, MITOCHONDRIAL"/>
    <property type="match status" value="1"/>
</dbReference>
<keyword evidence="2 5" id="KW-0812">Transmembrane</keyword>
<feature type="transmembrane region" description="Helical" evidence="5">
    <location>
        <begin position="292"/>
        <end position="310"/>
    </location>
</feature>
<proteinExistence type="predicted"/>
<evidence type="ECO:0000256" key="3">
    <source>
        <dbReference type="ARBA" id="ARBA00022989"/>
    </source>
</evidence>
<feature type="transmembrane region" description="Helical" evidence="5">
    <location>
        <begin position="21"/>
        <end position="49"/>
    </location>
</feature>
<reference evidence="8" key="1">
    <citation type="journal article" date="2019" name="Int. J. Syst. Evol. Microbiol.">
        <title>The Global Catalogue of Microorganisms (GCM) 10K type strain sequencing project: providing services to taxonomists for standard genome sequencing and annotation.</title>
        <authorList>
            <consortium name="The Broad Institute Genomics Platform"/>
            <consortium name="The Broad Institute Genome Sequencing Center for Infectious Disease"/>
            <person name="Wu L."/>
            <person name="Ma J."/>
        </authorList>
    </citation>
    <scope>NUCLEOTIDE SEQUENCE [LARGE SCALE GENOMIC DNA]</scope>
    <source>
        <strain evidence="8">KCTC 19812</strain>
    </source>
</reference>
<dbReference type="PROSITE" id="PS50929">
    <property type="entry name" value="ABC_TM1F"/>
    <property type="match status" value="1"/>
</dbReference>
<sequence>MGKKKKLLGSKLLRENYFNSKFYLIFIQLVGWLASISTFAITIIIGAFFELQFHTSTNRSTLLKNLGVEFSSLNFFFFAFALIILVKISLSFIEKQLINKKAESFIKETTLLLFKKQMFWTKEVFQEKSYGKYLLRYSGDLGSIKNMLVNGIHRATKDLLYLITGIALMLSINSYLTGIIVLTALILSPIIFYLDHIQNPLIIEKRNRKSLLLDLVTRSFSNHEEIGKSNKRNRTVRKFKSRINSVIEANLNYQKLENLRQMIGPTVANLLVFILLFSISQFSFIQISPSELLVYLLILATMTSPIKNIIKAPGIIQKGKISLMKIEQMINKKRTKSSVASSFDGNDKSSNPPVELSLRISKDISV</sequence>
<evidence type="ECO:0000256" key="5">
    <source>
        <dbReference type="SAM" id="Phobius"/>
    </source>
</evidence>
<feature type="transmembrane region" description="Helical" evidence="5">
    <location>
        <begin position="267"/>
        <end position="286"/>
    </location>
</feature>
<keyword evidence="8" id="KW-1185">Reference proteome</keyword>
<dbReference type="EMBL" id="JBHUIV010000010">
    <property type="protein sequence ID" value="MFD2201364.1"/>
    <property type="molecule type" value="Genomic_DNA"/>
</dbReference>
<dbReference type="Pfam" id="PF00664">
    <property type="entry name" value="ABC_membrane"/>
    <property type="match status" value="1"/>
</dbReference>
<gene>
    <name evidence="7" type="ORF">ACFSKV_07285</name>
</gene>
<dbReference type="InterPro" id="IPR036640">
    <property type="entry name" value="ABC1_TM_sf"/>
</dbReference>
<organism evidence="7 8">
    <name type="scientific">Shivajiella indica</name>
    <dbReference type="NCBI Taxonomy" id="872115"/>
    <lineage>
        <taxon>Bacteria</taxon>
        <taxon>Pseudomonadati</taxon>
        <taxon>Bacteroidota</taxon>
        <taxon>Cytophagia</taxon>
        <taxon>Cytophagales</taxon>
        <taxon>Cyclobacteriaceae</taxon>
        <taxon>Shivajiella</taxon>
    </lineage>
</organism>
<dbReference type="InterPro" id="IPR039421">
    <property type="entry name" value="Type_1_exporter"/>
</dbReference>
<dbReference type="Proteomes" id="UP001597414">
    <property type="component" value="Unassembled WGS sequence"/>
</dbReference>
<feature type="domain" description="ABC transmembrane type-1" evidence="6">
    <location>
        <begin position="29"/>
        <end position="318"/>
    </location>
</feature>
<feature type="transmembrane region" description="Helical" evidence="5">
    <location>
        <begin position="159"/>
        <end position="176"/>
    </location>
</feature>
<comment type="caution">
    <text evidence="7">The sequence shown here is derived from an EMBL/GenBank/DDBJ whole genome shotgun (WGS) entry which is preliminary data.</text>
</comment>
<keyword evidence="4 5" id="KW-0472">Membrane</keyword>
<evidence type="ECO:0000256" key="4">
    <source>
        <dbReference type="ARBA" id="ARBA00023136"/>
    </source>
</evidence>
<evidence type="ECO:0000313" key="8">
    <source>
        <dbReference type="Proteomes" id="UP001597414"/>
    </source>
</evidence>
<keyword evidence="3 5" id="KW-1133">Transmembrane helix</keyword>
<accession>A0ABW5B7E7</accession>
<protein>
    <submittedName>
        <fullName evidence="7">ABC transporter transmembrane domain-containing protein</fullName>
    </submittedName>
</protein>
<comment type="subcellular location">
    <subcellularLocation>
        <location evidence="1">Cell membrane</location>
        <topology evidence="1">Multi-pass membrane protein</topology>
    </subcellularLocation>
</comment>
<dbReference type="SUPFAM" id="SSF90123">
    <property type="entry name" value="ABC transporter transmembrane region"/>
    <property type="match status" value="1"/>
</dbReference>
<dbReference type="Gene3D" id="1.20.1560.10">
    <property type="entry name" value="ABC transporter type 1, transmembrane domain"/>
    <property type="match status" value="1"/>
</dbReference>
<dbReference type="PANTHER" id="PTHR43394:SF1">
    <property type="entry name" value="ATP-BINDING CASSETTE SUB-FAMILY B MEMBER 10, MITOCHONDRIAL"/>
    <property type="match status" value="1"/>
</dbReference>
<dbReference type="RefSeq" id="WP_380801284.1">
    <property type="nucleotide sequence ID" value="NZ_JBHUIV010000010.1"/>
</dbReference>
<evidence type="ECO:0000313" key="7">
    <source>
        <dbReference type="EMBL" id="MFD2201364.1"/>
    </source>
</evidence>
<feature type="transmembrane region" description="Helical" evidence="5">
    <location>
        <begin position="73"/>
        <end position="93"/>
    </location>
</feature>
<name>A0ABW5B7E7_9BACT</name>
<dbReference type="InterPro" id="IPR011527">
    <property type="entry name" value="ABC1_TM_dom"/>
</dbReference>
<evidence type="ECO:0000256" key="2">
    <source>
        <dbReference type="ARBA" id="ARBA00022692"/>
    </source>
</evidence>